<organism evidence="5 6">
    <name type="scientific">Alistipes dispar</name>
    <dbReference type="NCBI Taxonomy" id="2585119"/>
    <lineage>
        <taxon>Bacteria</taxon>
        <taxon>Pseudomonadati</taxon>
        <taxon>Bacteroidota</taxon>
        <taxon>Bacteroidia</taxon>
        <taxon>Bacteroidales</taxon>
        <taxon>Rikenellaceae</taxon>
        <taxon>Alistipes</taxon>
    </lineage>
</organism>
<dbReference type="KEGG" id="ada:A5CPEGH6_22870"/>
<gene>
    <name evidence="5" type="ORF">A5CPEGH6_22870</name>
</gene>
<dbReference type="PROSITE" id="PS51257">
    <property type="entry name" value="PROKAR_LIPOPROTEIN"/>
    <property type="match status" value="1"/>
</dbReference>
<evidence type="ECO:0000256" key="2">
    <source>
        <dbReference type="ARBA" id="ARBA00012729"/>
    </source>
</evidence>
<dbReference type="EC" id="3.2.1.14" evidence="2"/>
<proteinExistence type="predicted"/>
<dbReference type="InterPro" id="IPR001223">
    <property type="entry name" value="Glyco_hydro18_cat"/>
</dbReference>
<evidence type="ECO:0000313" key="5">
    <source>
        <dbReference type="EMBL" id="BBL07649.1"/>
    </source>
</evidence>
<dbReference type="PANTHER" id="PTHR11177">
    <property type="entry name" value="CHITINASE"/>
    <property type="match status" value="1"/>
</dbReference>
<dbReference type="SUPFAM" id="SSF54556">
    <property type="entry name" value="Chitinase insertion domain"/>
    <property type="match status" value="1"/>
</dbReference>
<keyword evidence="6" id="KW-1185">Reference proteome</keyword>
<evidence type="ECO:0000256" key="1">
    <source>
        <dbReference type="ARBA" id="ARBA00000822"/>
    </source>
</evidence>
<dbReference type="Proteomes" id="UP000319374">
    <property type="component" value="Chromosome"/>
</dbReference>
<evidence type="ECO:0000259" key="4">
    <source>
        <dbReference type="PROSITE" id="PS51910"/>
    </source>
</evidence>
<dbReference type="GO" id="GO:0005576">
    <property type="term" value="C:extracellular region"/>
    <property type="evidence" value="ECO:0007669"/>
    <property type="project" value="TreeGrafter"/>
</dbReference>
<dbReference type="GO" id="GO:0008061">
    <property type="term" value="F:chitin binding"/>
    <property type="evidence" value="ECO:0007669"/>
    <property type="project" value="InterPro"/>
</dbReference>
<keyword evidence="3" id="KW-0624">Polysaccharide degradation</keyword>
<dbReference type="SUPFAM" id="SSF51445">
    <property type="entry name" value="(Trans)glycosidases"/>
    <property type="match status" value="1"/>
</dbReference>
<reference evidence="6" key="1">
    <citation type="submission" date="2019-06" db="EMBL/GenBank/DDBJ databases">
        <title>Alistipes onderdonkii subsp. vulgaris subsp. nov., Alistipes dispar sp. nov. and Alistipes communis sp. nov., isolated from human faeces, and creation of Alistipes onderdonkii subsp. onderdonkii subsp. nov.</title>
        <authorList>
            <person name="Sakamoto M."/>
            <person name="Ikeyama N."/>
            <person name="Ogata Y."/>
            <person name="Suda W."/>
            <person name="Iino T."/>
            <person name="Hattori M."/>
            <person name="Ohkuma M."/>
        </authorList>
    </citation>
    <scope>NUCLEOTIDE SEQUENCE [LARGE SCALE GENOMIC DNA]</scope>
    <source>
        <strain evidence="6">5CPEGH6</strain>
    </source>
</reference>
<keyword evidence="3" id="KW-0119">Carbohydrate metabolism</keyword>
<dbReference type="InterPro" id="IPR011583">
    <property type="entry name" value="Chitinase_II/V-like_cat"/>
</dbReference>
<dbReference type="GeneID" id="98674273"/>
<dbReference type="OrthoDB" id="9775889at2"/>
<accession>A0A4Y1X588</accession>
<dbReference type="SMART" id="SM00636">
    <property type="entry name" value="Glyco_18"/>
    <property type="match status" value="1"/>
</dbReference>
<name>A0A4Y1X588_9BACT</name>
<dbReference type="RefSeq" id="WP_141429802.1">
    <property type="nucleotide sequence ID" value="NZ_AP019736.1"/>
</dbReference>
<protein>
    <recommendedName>
        <fullName evidence="2">chitinase</fullName>
        <ecNumber evidence="2">3.2.1.14</ecNumber>
    </recommendedName>
</protein>
<dbReference type="InterPro" id="IPR050314">
    <property type="entry name" value="Glycosyl_Hydrlase_18"/>
</dbReference>
<dbReference type="GO" id="GO:0006032">
    <property type="term" value="P:chitin catabolic process"/>
    <property type="evidence" value="ECO:0007669"/>
    <property type="project" value="UniProtKB-KW"/>
</dbReference>
<dbReference type="EMBL" id="AP019736">
    <property type="protein sequence ID" value="BBL07649.1"/>
    <property type="molecule type" value="Genomic_DNA"/>
</dbReference>
<dbReference type="AlphaFoldDB" id="A0A4Y1X588"/>
<dbReference type="Gene3D" id="3.10.50.10">
    <property type="match status" value="1"/>
</dbReference>
<dbReference type="InterPro" id="IPR029070">
    <property type="entry name" value="Chitinase_insertion_sf"/>
</dbReference>
<feature type="domain" description="GH18" evidence="4">
    <location>
        <begin position="29"/>
        <end position="374"/>
    </location>
</feature>
<evidence type="ECO:0000256" key="3">
    <source>
        <dbReference type="ARBA" id="ARBA00023024"/>
    </source>
</evidence>
<comment type="catalytic activity">
    <reaction evidence="1">
        <text>Random endo-hydrolysis of N-acetyl-beta-D-glucosaminide (1-&gt;4)-beta-linkages in chitin and chitodextrins.</text>
        <dbReference type="EC" id="3.2.1.14"/>
    </reaction>
</comment>
<dbReference type="InterPro" id="IPR017853">
    <property type="entry name" value="GH"/>
</dbReference>
<dbReference type="PROSITE" id="PS51910">
    <property type="entry name" value="GH18_2"/>
    <property type="match status" value="1"/>
</dbReference>
<sequence>MKKNVLFAMALLACGCSQPARPVSEAPRFIHAAYSVESLLSEAELSGPGYEAFDFVYLMAAPAKWWTLDFDLPEAEIVRRADAFDYTSAPGNMPLVPRMIGEVHAAGGKILLCFGGQQEFRPFLEKPERLTKFEAYMVRLVERNDYDGIDMDWEITIDKELHADMMGRLRGRLDSLSAKTGKYYYLTTALSIDHVYDEALAGRLSRAVDWINIMSYDMCDGVWGRTPSHNTSLAVLRSKLAHWQIFDRRQLCLGLANYGFYYKGLLPGETADGPLSEYGSYITYKEFLPRLEHGGWTEEYDPEAEVSYYFAPDRGEFVTIENPVSMHRKIEWVTANGYRGVFWWEFHHDYVAPEAGRAGSHYLIDGVTDYLKEQGIRPAAEAND</sequence>
<dbReference type="PANTHER" id="PTHR11177:SF317">
    <property type="entry name" value="CHITINASE 12-RELATED"/>
    <property type="match status" value="1"/>
</dbReference>
<evidence type="ECO:0000313" key="6">
    <source>
        <dbReference type="Proteomes" id="UP000319374"/>
    </source>
</evidence>
<keyword evidence="3" id="KW-0146">Chitin degradation</keyword>
<dbReference type="GO" id="GO:0005975">
    <property type="term" value="P:carbohydrate metabolic process"/>
    <property type="evidence" value="ECO:0007669"/>
    <property type="project" value="InterPro"/>
</dbReference>
<dbReference type="GO" id="GO:0008843">
    <property type="term" value="F:endochitinase activity"/>
    <property type="evidence" value="ECO:0007669"/>
    <property type="project" value="UniProtKB-EC"/>
</dbReference>
<dbReference type="Pfam" id="PF00704">
    <property type="entry name" value="Glyco_hydro_18"/>
    <property type="match status" value="1"/>
</dbReference>
<dbReference type="Gene3D" id="3.20.20.80">
    <property type="entry name" value="Glycosidases"/>
    <property type="match status" value="1"/>
</dbReference>